<keyword evidence="4" id="KW-0800">Toxin</keyword>
<evidence type="ECO:0000256" key="2">
    <source>
        <dbReference type="ARBA" id="ARBA00008098"/>
    </source>
</evidence>
<dbReference type="GO" id="GO:0090729">
    <property type="term" value="F:toxin activity"/>
    <property type="evidence" value="ECO:0007669"/>
    <property type="project" value="UniProtKB-KW"/>
</dbReference>
<evidence type="ECO:0000256" key="3">
    <source>
        <dbReference type="ARBA" id="ARBA00022525"/>
    </source>
</evidence>
<dbReference type="Pfam" id="PF01395">
    <property type="entry name" value="PBP_GOBP"/>
    <property type="match status" value="1"/>
</dbReference>
<evidence type="ECO:0000256" key="1">
    <source>
        <dbReference type="ARBA" id="ARBA00004613"/>
    </source>
</evidence>
<dbReference type="SUPFAM" id="SSF47565">
    <property type="entry name" value="Insect pheromone/odorant-binding proteins"/>
    <property type="match status" value="1"/>
</dbReference>
<dbReference type="AlphaFoldDB" id="F6K8S8"/>
<protein>
    <submittedName>
        <fullName evidence="6">14.62 kDa salivary PpSP15-like protein</fullName>
    </submittedName>
</protein>
<feature type="signal peptide" evidence="5">
    <location>
        <begin position="1"/>
        <end position="19"/>
    </location>
</feature>
<dbReference type="InterPro" id="IPR036728">
    <property type="entry name" value="PBP_GOBP_sf"/>
</dbReference>
<accession>F6K8S8</accession>
<feature type="chain" id="PRO_5003337835" evidence="5">
    <location>
        <begin position="20"/>
        <end position="140"/>
    </location>
</feature>
<proteinExistence type="evidence at transcript level"/>
<dbReference type="Gene3D" id="1.10.238.20">
    <property type="entry name" value="Pheromone/general odorant binding protein domain"/>
    <property type="match status" value="1"/>
</dbReference>
<evidence type="ECO:0000256" key="4">
    <source>
        <dbReference type="ARBA" id="ARBA00022656"/>
    </source>
</evidence>
<comment type="subcellular location">
    <subcellularLocation>
        <location evidence="1">Secreted</location>
    </subcellularLocation>
</comment>
<dbReference type="EMBL" id="HM569365">
    <property type="protein sequence ID" value="ADJ54126.1"/>
    <property type="molecule type" value="mRNA"/>
</dbReference>
<evidence type="ECO:0000256" key="5">
    <source>
        <dbReference type="SAM" id="SignalP"/>
    </source>
</evidence>
<keyword evidence="5" id="KW-0732">Signal</keyword>
<keyword evidence="3" id="KW-0964">Secreted</keyword>
<reference evidence="6" key="1">
    <citation type="submission" date="2010-06" db="EMBL/GenBank/DDBJ databases">
        <title>Comparative analysis of salivary gland transcriptomics with respect to vectors of cutaneous and visceral leishmaniases.</title>
        <authorList>
            <person name="Rohousova I."/>
            <person name="Subrahmanyam S."/>
            <person name="Volfova V."/>
            <person name="Mu J."/>
            <person name="Volf P."/>
            <person name="Valenzuela J.G."/>
            <person name="Jochim R.C."/>
        </authorList>
    </citation>
    <scope>NUCLEOTIDE SEQUENCE</scope>
    <source>
        <tissue evidence="6">Salivary gland</tissue>
    </source>
</reference>
<sequence length="140" mass="16619">MKYLFAILFAGIAFGIVSGSHPEAYCINKHKDTDFECIVHCKFKHYNFVDEKYNIRDSHIRNLSNFLIRYNVIQANKRIDVEKHLKSCIEQSLKKAKKSSCDTIFTYYMCITDEKLVHFDNYDRAIKLYDQTIYVVSRRN</sequence>
<name>F6K8S8_9DIPT</name>
<organism evidence="6">
    <name type="scientific">Phlebotomus sergenti</name>
    <dbReference type="NCBI Taxonomy" id="85759"/>
    <lineage>
        <taxon>Eukaryota</taxon>
        <taxon>Metazoa</taxon>
        <taxon>Ecdysozoa</taxon>
        <taxon>Arthropoda</taxon>
        <taxon>Hexapoda</taxon>
        <taxon>Insecta</taxon>
        <taxon>Pterygota</taxon>
        <taxon>Neoptera</taxon>
        <taxon>Endopterygota</taxon>
        <taxon>Diptera</taxon>
        <taxon>Nematocera</taxon>
        <taxon>Psychodoidea</taxon>
        <taxon>Psychodidae</taxon>
        <taxon>Phlebotomus</taxon>
        <taxon>Paraphlebotomus</taxon>
    </lineage>
</organism>
<dbReference type="InterPro" id="IPR006170">
    <property type="entry name" value="PBP/GOBP"/>
</dbReference>
<comment type="similarity">
    <text evidence="2">Belongs to the PBP/GOBP family.</text>
</comment>
<dbReference type="GO" id="GO:0005576">
    <property type="term" value="C:extracellular region"/>
    <property type="evidence" value="ECO:0007669"/>
    <property type="project" value="UniProtKB-SubCell"/>
</dbReference>
<evidence type="ECO:0000313" key="6">
    <source>
        <dbReference type="EMBL" id="ADJ54126.1"/>
    </source>
</evidence>
<dbReference type="GO" id="GO:0005549">
    <property type="term" value="F:odorant binding"/>
    <property type="evidence" value="ECO:0007669"/>
    <property type="project" value="InterPro"/>
</dbReference>